<name>A0A423UGL2_9BIFI</name>
<dbReference type="AlphaFoldDB" id="A0A423UGL2"/>
<dbReference type="Proteomes" id="UP000285266">
    <property type="component" value="Unassembled WGS sequence"/>
</dbReference>
<dbReference type="EMBL" id="QRAJ01000001">
    <property type="protein sequence ID" value="ROT87836.1"/>
    <property type="molecule type" value="Genomic_DNA"/>
</dbReference>
<protein>
    <submittedName>
        <fullName evidence="1">Uncharacterized protein</fullName>
    </submittedName>
</protein>
<accession>A0A423UGL2</accession>
<sequence length="108" mass="12520">MAVSHDIVIIRRGMALPMIFSHRRSLHCRTLHRRSTFSWFLDCAPRLTTAKEHITRMGELVKRRDTDPLFTSGVPLYAGSQARLINGRTVPIPVFPYRCRCYLVKCFT</sequence>
<gene>
    <name evidence="1" type="ORF">BMONG18_0376</name>
</gene>
<comment type="caution">
    <text evidence="1">The sequence shown here is derived from an EMBL/GenBank/DDBJ whole genome shotgun (WGS) entry which is preliminary data.</text>
</comment>
<organism evidence="1 2">
    <name type="scientific">Bifidobacterium mongoliense</name>
    <dbReference type="NCBI Taxonomy" id="518643"/>
    <lineage>
        <taxon>Bacteria</taxon>
        <taxon>Bacillati</taxon>
        <taxon>Actinomycetota</taxon>
        <taxon>Actinomycetes</taxon>
        <taxon>Bifidobacteriales</taxon>
        <taxon>Bifidobacteriaceae</taxon>
        <taxon>Bifidobacterium</taxon>
    </lineage>
</organism>
<evidence type="ECO:0000313" key="2">
    <source>
        <dbReference type="Proteomes" id="UP000285266"/>
    </source>
</evidence>
<dbReference type="RefSeq" id="WP_033513314.1">
    <property type="nucleotide sequence ID" value="NZ_JBBMLJ010000007.1"/>
</dbReference>
<reference evidence="1 2" key="1">
    <citation type="submission" date="2018-07" db="EMBL/GenBank/DDBJ databases">
        <title>The role of parmesan cheese in vectoring bovine microbiota.</title>
        <authorList>
            <person name="Lugli G.A."/>
            <person name="Milani C."/>
        </authorList>
    </citation>
    <scope>NUCLEOTIDE SEQUENCE [LARGE SCALE GENOMIC DNA]</scope>
    <source>
        <strain evidence="1 2">BMONG18</strain>
    </source>
</reference>
<evidence type="ECO:0000313" key="1">
    <source>
        <dbReference type="EMBL" id="ROT87836.1"/>
    </source>
</evidence>
<proteinExistence type="predicted"/>